<dbReference type="Gene3D" id="1.10.3360.10">
    <property type="entry name" value="VPA0735-like domain"/>
    <property type="match status" value="1"/>
</dbReference>
<feature type="domain" description="DUF1214" evidence="2">
    <location>
        <begin position="388"/>
        <end position="494"/>
    </location>
</feature>
<keyword evidence="5" id="KW-1185">Reference proteome</keyword>
<accession>A0A506U1L2</accession>
<dbReference type="Pfam" id="PF06742">
    <property type="entry name" value="DUF1214"/>
    <property type="match status" value="1"/>
</dbReference>
<dbReference type="RefSeq" id="WP_141150421.1">
    <property type="nucleotide sequence ID" value="NZ_VHLG01000013.1"/>
</dbReference>
<dbReference type="Pfam" id="PF06863">
    <property type="entry name" value="DUF1254"/>
    <property type="match status" value="1"/>
</dbReference>
<dbReference type="InterPro" id="IPR010621">
    <property type="entry name" value="DUF1214"/>
</dbReference>
<dbReference type="EMBL" id="VHLG01000013">
    <property type="protein sequence ID" value="TPW28263.1"/>
    <property type="molecule type" value="Genomic_DNA"/>
</dbReference>
<evidence type="ECO:0000259" key="3">
    <source>
        <dbReference type="Pfam" id="PF06863"/>
    </source>
</evidence>
<dbReference type="Gene3D" id="2.60.120.600">
    <property type="entry name" value="Domain of unknown function DUF1214, C-terminal domain"/>
    <property type="match status" value="1"/>
</dbReference>
<feature type="signal peptide" evidence="1">
    <location>
        <begin position="1"/>
        <end position="25"/>
    </location>
</feature>
<dbReference type="InterPro" id="IPR037050">
    <property type="entry name" value="DUF1254_sf"/>
</dbReference>
<dbReference type="PANTHER" id="PTHR36509">
    <property type="entry name" value="BLL3101 PROTEIN"/>
    <property type="match status" value="1"/>
</dbReference>
<evidence type="ECO:0000313" key="5">
    <source>
        <dbReference type="Proteomes" id="UP000318801"/>
    </source>
</evidence>
<evidence type="ECO:0000313" key="4">
    <source>
        <dbReference type="EMBL" id="TPW28263.1"/>
    </source>
</evidence>
<dbReference type="AlphaFoldDB" id="A0A506U1L2"/>
<dbReference type="Gene3D" id="2.60.40.1610">
    <property type="entry name" value="Domain of unknown function DUF1254"/>
    <property type="match status" value="1"/>
</dbReference>
<gene>
    <name evidence="4" type="ORF">FJU08_17955</name>
</gene>
<dbReference type="InterPro" id="IPR037049">
    <property type="entry name" value="DUF1214_C_sf"/>
</dbReference>
<dbReference type="Proteomes" id="UP000318801">
    <property type="component" value="Unassembled WGS sequence"/>
</dbReference>
<dbReference type="InterPro" id="IPR010679">
    <property type="entry name" value="DUF1254"/>
</dbReference>
<feature type="domain" description="DUF1254" evidence="3">
    <location>
        <begin position="89"/>
        <end position="223"/>
    </location>
</feature>
<reference evidence="4 5" key="1">
    <citation type="submission" date="2019-06" db="EMBL/GenBank/DDBJ databases">
        <authorList>
            <person name="Li M."/>
        </authorList>
    </citation>
    <scope>NUCLEOTIDE SEQUENCE [LARGE SCALE GENOMIC DNA]</scope>
    <source>
        <strain evidence="4 5">BGMRC2036</strain>
    </source>
</reference>
<dbReference type="OrthoDB" id="272779at2"/>
<evidence type="ECO:0000256" key="1">
    <source>
        <dbReference type="SAM" id="SignalP"/>
    </source>
</evidence>
<name>A0A506U1L2_9HYPH</name>
<proteinExistence type="predicted"/>
<comment type="caution">
    <text evidence="4">The sequence shown here is derived from an EMBL/GenBank/DDBJ whole genome shotgun (WGS) entry which is preliminary data.</text>
</comment>
<dbReference type="SUPFAM" id="SSF160935">
    <property type="entry name" value="VPA0735-like"/>
    <property type="match status" value="1"/>
</dbReference>
<organism evidence="4 5">
    <name type="scientific">Martelella alba</name>
    <dbReference type="NCBI Taxonomy" id="2590451"/>
    <lineage>
        <taxon>Bacteria</taxon>
        <taxon>Pseudomonadati</taxon>
        <taxon>Pseudomonadota</taxon>
        <taxon>Alphaproteobacteria</taxon>
        <taxon>Hyphomicrobiales</taxon>
        <taxon>Aurantimonadaceae</taxon>
        <taxon>Martelella</taxon>
    </lineage>
</organism>
<dbReference type="PANTHER" id="PTHR36509:SF3">
    <property type="entry name" value="SIGNAL PEPTIDE PROTEIN"/>
    <property type="match status" value="1"/>
</dbReference>
<keyword evidence="1" id="KW-0732">Signal</keyword>
<sequence>MIARSLLGSAAFAVAFLLQTSLATAQTDRFDALANLPFEHNRPTAQTAATLRDELTFQQATQTYLWAMPLINTLGMKFGSEKTFGAGYNVLPIWKERLDPQTLVTTPNSDVLYAMSYVEMDKTGPIVMDAPPGLQGILLDFWQQPIPVDGGKYFGDVGLPGPDAGKGGHFLVVPPGYAGDVPDGYYVYRSSTNNLFIFLRAFYQDPANLEPAVELLEKVKVYPLSADEADRKPMEFPNASGVPANMLPRSDFSAFEQLKWLVDTEGENLGGADDLGRLANIGLIQGVDFAPDDATRSILDKAATVAYKMSRVIGLSEGVAGKSYLIWPDRHYLNPANNAAQPGPDKSLDLSWTDRKHGYRSIEERIWFFTDYYSWSPGMVSQTPGKGAFYGVAFNDADGHPLVGDASYKVTLPPDVPAKLFWSMTLYEAENASGLATKARRFPSLGSRDKPAVNADGTIDLYIGPEAPQGHEANWLATAPGRGFFGILRLYGPGESAIDYSWKPGDFVRLQ</sequence>
<feature type="chain" id="PRO_5021260381" evidence="1">
    <location>
        <begin position="26"/>
        <end position="511"/>
    </location>
</feature>
<protein>
    <submittedName>
        <fullName evidence="4">DUF1254 domain-containing protein</fullName>
    </submittedName>
</protein>
<evidence type="ECO:0000259" key="2">
    <source>
        <dbReference type="Pfam" id="PF06742"/>
    </source>
</evidence>